<sequence>MTERLKTDELTKINEDYIFNRLKNILTGRHAFINCEAKYIWLATLCRCLKSLPSLPAALGPNLDDISNKHKSGKERIP</sequence>
<dbReference type="WBParaSite" id="nRc.2.0.1.t22832-RA">
    <property type="protein sequence ID" value="nRc.2.0.1.t22832-RA"/>
    <property type="gene ID" value="nRc.2.0.1.g22832"/>
</dbReference>
<feature type="region of interest" description="Disordered" evidence="1">
    <location>
        <begin position="54"/>
        <end position="78"/>
    </location>
</feature>
<evidence type="ECO:0000256" key="1">
    <source>
        <dbReference type="SAM" id="MobiDB-lite"/>
    </source>
</evidence>
<dbReference type="AlphaFoldDB" id="A0A915J9J6"/>
<dbReference type="Proteomes" id="UP000887565">
    <property type="component" value="Unplaced"/>
</dbReference>
<evidence type="ECO:0000313" key="2">
    <source>
        <dbReference type="Proteomes" id="UP000887565"/>
    </source>
</evidence>
<proteinExistence type="predicted"/>
<feature type="compositionally biased region" description="Basic residues" evidence="1">
    <location>
        <begin position="69"/>
        <end position="78"/>
    </location>
</feature>
<protein>
    <submittedName>
        <fullName evidence="3">Uncharacterized protein</fullName>
    </submittedName>
</protein>
<organism evidence="2 3">
    <name type="scientific">Romanomermis culicivorax</name>
    <name type="common">Nematode worm</name>
    <dbReference type="NCBI Taxonomy" id="13658"/>
    <lineage>
        <taxon>Eukaryota</taxon>
        <taxon>Metazoa</taxon>
        <taxon>Ecdysozoa</taxon>
        <taxon>Nematoda</taxon>
        <taxon>Enoplea</taxon>
        <taxon>Dorylaimia</taxon>
        <taxon>Mermithida</taxon>
        <taxon>Mermithoidea</taxon>
        <taxon>Mermithidae</taxon>
        <taxon>Romanomermis</taxon>
    </lineage>
</organism>
<keyword evidence="2" id="KW-1185">Reference proteome</keyword>
<reference evidence="3" key="1">
    <citation type="submission" date="2022-11" db="UniProtKB">
        <authorList>
            <consortium name="WormBaseParasite"/>
        </authorList>
    </citation>
    <scope>IDENTIFICATION</scope>
</reference>
<name>A0A915J9J6_ROMCU</name>
<accession>A0A915J9J6</accession>
<evidence type="ECO:0000313" key="3">
    <source>
        <dbReference type="WBParaSite" id="nRc.2.0.1.t22832-RA"/>
    </source>
</evidence>